<reference evidence="1" key="1">
    <citation type="submission" date="2022-05" db="EMBL/GenBank/DDBJ databases">
        <authorList>
            <person name="Pothier F. J."/>
        </authorList>
    </citation>
    <scope>NUCLEOTIDE SEQUENCE</scope>
    <source>
        <strain evidence="1">DAPP-PG734</strain>
    </source>
</reference>
<dbReference type="AlphaFoldDB" id="A0AAN2FFL2"/>
<protein>
    <recommendedName>
        <fullName evidence="3">CHAT domain protein</fullName>
    </recommendedName>
</protein>
<dbReference type="RefSeq" id="WP_031593956.1">
    <property type="nucleotide sequence ID" value="NZ_JNVA01000076.1"/>
</dbReference>
<evidence type="ECO:0000313" key="2">
    <source>
        <dbReference type="Proteomes" id="UP001158961"/>
    </source>
</evidence>
<accession>A0AAN2FFL2</accession>
<name>A0AAN2FFL2_ENTAG</name>
<dbReference type="EMBL" id="OW970315">
    <property type="protein sequence ID" value="CAH6334071.1"/>
    <property type="molecule type" value="Genomic_DNA"/>
</dbReference>
<gene>
    <name evidence="1" type="ORF">DAPPPG734_18380</name>
</gene>
<evidence type="ECO:0000313" key="1">
    <source>
        <dbReference type="EMBL" id="CAH6334071.1"/>
    </source>
</evidence>
<evidence type="ECO:0008006" key="3">
    <source>
        <dbReference type="Google" id="ProtNLM"/>
    </source>
</evidence>
<dbReference type="Proteomes" id="UP001158961">
    <property type="component" value="Chromosome"/>
</dbReference>
<sequence>MELLQETVSIQKLVIMPTTGQWTILQGFDEGILNPEVTEILFLLSKAPKQIKDIFLYESQELEETLDVLNPITLISKENIKNIPDLFHMPFCLIFCIEDDFSYVRKLAKNFDVPPIICCNNKSADIKLREIKSIYSFDKALYSRFKFIENKARRFNGQSKISNKLKRRGSLFDTSSWNPTLNNSTLPNELLIESLGFMLSRPERIKNGSSKREFINIIIDSVDAYVNCVNKLNIPVPTEILLYAPGMHSFLYDKNHDFYELIGEDLNSDEKRFLINGVLRNPGYSGFMVNLQLEESKIKDFFKKPIFSYLIAMRRSEMRLTTAAISLLSLNKKIPAIRMPNSINHYGNILKRIEGLSFEKGLNDPDFIKSAKTFNTVIRRAIGNKLRTYISNNYSDISFVCDVPLDWVRFGNLPVMFSHEISRINSTPGNVLLQNTSFFPRAVIKATELKKVLVIRSFQPDDPLKFLLERAIETFRKHMPDLSCDIIDVRTKTELIEVLNHYNGYLLIMDCHGEHGGNESHGWLIIGDEKVDIWHFNKIARIPPIVILSACLTSALSGSHASVANGFLTSGALSVIGTLLPVNAIDSAVFVSRLIFRFYQFPSSLPKEYTHINMRLLLSLFLRMSYVTDLMRGFVYEGFIAHDSWQDDAIDINTHINMLDKDWYDYTIKKLANKTGMKEVEVQNIIDEKLYITETMCYSQVGFPEAITIMLRD</sequence>
<proteinExistence type="predicted"/>
<organism evidence="1 2">
    <name type="scientific">Enterobacter agglomerans</name>
    <name type="common">Erwinia herbicola</name>
    <name type="synonym">Pantoea agglomerans</name>
    <dbReference type="NCBI Taxonomy" id="549"/>
    <lineage>
        <taxon>Bacteria</taxon>
        <taxon>Pseudomonadati</taxon>
        <taxon>Pseudomonadota</taxon>
        <taxon>Gammaproteobacteria</taxon>
        <taxon>Enterobacterales</taxon>
        <taxon>Erwiniaceae</taxon>
        <taxon>Pantoea</taxon>
        <taxon>Pantoea agglomerans group</taxon>
    </lineage>
</organism>